<comment type="subunit">
    <text evidence="7">The basal body constitutes a major portion of the flagellar organelle and consists of four rings (L,P,S, and M) mounted on a central rod. The rod consists of about 26 subunits of FlgG in the distal portion, and FlgB, FlgC and FlgF are thought to build up the proximal portion of the rod with about 6 subunits each.</text>
</comment>
<evidence type="ECO:0000313" key="11">
    <source>
        <dbReference type="EMBL" id="KKB96719.1"/>
    </source>
</evidence>
<evidence type="ECO:0000256" key="4">
    <source>
        <dbReference type="ARBA" id="ARBA00023143"/>
    </source>
</evidence>
<dbReference type="NCBIfam" id="TIGR02488">
    <property type="entry name" value="flgG_G_neg"/>
    <property type="match status" value="1"/>
</dbReference>
<keyword evidence="4 7" id="KW-0975">Bacterial flagellum</keyword>
<reference evidence="11 12" key="1">
    <citation type="submission" date="2015-02" db="EMBL/GenBank/DDBJ databases">
        <title>Single cell genomics of a rare environmental alphaproteobacterium provides unique insights into Rickettsiaceae evolution.</title>
        <authorList>
            <person name="Martijn J."/>
            <person name="Schulz F."/>
            <person name="Zaremba-Niedzwiedzka K."/>
            <person name="Viklund J."/>
            <person name="Stepanauskas R."/>
            <person name="Andersson S.G.E."/>
            <person name="Horn M."/>
            <person name="Guy L."/>
            <person name="Ettema T.J.G."/>
        </authorList>
    </citation>
    <scope>NUCLEOTIDE SEQUENCE [LARGE SCALE GENOMIC DNA]</scope>
    <source>
        <strain evidence="11 12">SCGC AAA041-L04</strain>
    </source>
</reference>
<dbReference type="Proteomes" id="UP000033358">
    <property type="component" value="Unassembled WGS sequence"/>
</dbReference>
<protein>
    <recommendedName>
        <fullName evidence="3 6">Flagellar basal-body rod protein FlgG</fullName>
    </recommendedName>
    <alternativeName>
        <fullName evidence="5 7">Distal rod protein</fullName>
    </alternativeName>
</protein>
<evidence type="ECO:0000256" key="5">
    <source>
        <dbReference type="ARBA" id="ARBA00032912"/>
    </source>
</evidence>
<dbReference type="AlphaFoldDB" id="A0A0F5MQ69"/>
<dbReference type="Pfam" id="PF06429">
    <property type="entry name" value="Flg_bbr_C"/>
    <property type="match status" value="1"/>
</dbReference>
<comment type="subcellular location">
    <subcellularLocation>
        <location evidence="1 7">Bacterial flagellum basal body</location>
    </subcellularLocation>
</comment>
<keyword evidence="12" id="KW-1185">Reference proteome</keyword>
<evidence type="ECO:0000256" key="1">
    <source>
        <dbReference type="ARBA" id="ARBA00004117"/>
    </source>
</evidence>
<feature type="domain" description="Flagellar hook protein FlgE/F/G-like D1" evidence="10">
    <location>
        <begin position="102"/>
        <end position="160"/>
    </location>
</feature>
<evidence type="ECO:0000256" key="7">
    <source>
        <dbReference type="RuleBase" id="RU362116"/>
    </source>
</evidence>
<evidence type="ECO:0000259" key="9">
    <source>
        <dbReference type="Pfam" id="PF06429"/>
    </source>
</evidence>
<sequence>MVDRALGIATTGMMARETDIAVISHNLANISTNGFKKQVAQFQDLPYQLISRASNNGSVSTAGLSIGLGTELSGTYSLNTPGDLLTTYGELDFAIDGTESSRGYFKIDMPDGTIAYTRDGNFNKNANGEIVTKAGYTVAPGISVPQGASIKVDEFGNIYATLPGNNGAQNQIGTFDIADFPNTSGLQPVGGNLFIQTPSSGDVIIGTAGTNGLGKVAQGKLEASNVVPVNELTDLITAQRGYELCSNIIKASDEMLQTVNRMKS</sequence>
<dbReference type="SUPFAM" id="SSF117143">
    <property type="entry name" value="Flagellar hook protein flgE"/>
    <property type="match status" value="1"/>
</dbReference>
<dbReference type="Pfam" id="PF00460">
    <property type="entry name" value="Flg_bb_rod"/>
    <property type="match status" value="1"/>
</dbReference>
<dbReference type="InterPro" id="IPR001444">
    <property type="entry name" value="Flag_bb_rod_N"/>
</dbReference>
<gene>
    <name evidence="11" type="primary">flgG_1</name>
    <name evidence="11" type="ORF">SZ25_00213</name>
</gene>
<dbReference type="GO" id="GO:0071978">
    <property type="term" value="P:bacterial-type flagellum-dependent swarming motility"/>
    <property type="evidence" value="ECO:0007669"/>
    <property type="project" value="TreeGrafter"/>
</dbReference>
<dbReference type="PANTHER" id="PTHR30435">
    <property type="entry name" value="FLAGELLAR PROTEIN"/>
    <property type="match status" value="1"/>
</dbReference>
<comment type="similarity">
    <text evidence="2 7">Belongs to the flagella basal body rod proteins family.</text>
</comment>
<dbReference type="InterPro" id="IPR037925">
    <property type="entry name" value="FlgE/F/G-like"/>
</dbReference>
<keyword evidence="11" id="KW-0969">Cilium</keyword>
<proteinExistence type="inferred from homology"/>
<dbReference type="NCBIfam" id="TIGR03506">
    <property type="entry name" value="FlgEFG_subfam"/>
    <property type="match status" value="2"/>
</dbReference>
<dbReference type="GO" id="GO:0009426">
    <property type="term" value="C:bacterial-type flagellum basal body, distal rod"/>
    <property type="evidence" value="ECO:0007669"/>
    <property type="project" value="UniProtKB-UniRule"/>
</dbReference>
<comment type="caution">
    <text evidence="11">The sequence shown here is derived from an EMBL/GenBank/DDBJ whole genome shotgun (WGS) entry which is preliminary data.</text>
</comment>
<evidence type="ECO:0000259" key="10">
    <source>
        <dbReference type="Pfam" id="PF22692"/>
    </source>
</evidence>
<dbReference type="Pfam" id="PF22692">
    <property type="entry name" value="LlgE_F_G_D1"/>
    <property type="match status" value="1"/>
</dbReference>
<keyword evidence="11" id="KW-0282">Flagellum</keyword>
<evidence type="ECO:0000256" key="2">
    <source>
        <dbReference type="ARBA" id="ARBA00009677"/>
    </source>
</evidence>
<dbReference type="InterPro" id="IPR010930">
    <property type="entry name" value="Flg_bb/hook_C_dom"/>
</dbReference>
<evidence type="ECO:0000259" key="8">
    <source>
        <dbReference type="Pfam" id="PF00460"/>
    </source>
</evidence>
<evidence type="ECO:0000313" key="12">
    <source>
        <dbReference type="Proteomes" id="UP000033358"/>
    </source>
</evidence>
<name>A0A0F5MQ69_9RICK</name>
<accession>A0A0F5MQ69</accession>
<dbReference type="PANTHER" id="PTHR30435:SF19">
    <property type="entry name" value="FLAGELLAR BASAL-BODY ROD PROTEIN FLGG"/>
    <property type="match status" value="1"/>
</dbReference>
<feature type="domain" description="Flagellar basal-body/hook protein C-terminal" evidence="9">
    <location>
        <begin position="217"/>
        <end position="262"/>
    </location>
</feature>
<feature type="domain" description="Flagellar basal body rod protein N-terminal" evidence="8">
    <location>
        <begin position="8"/>
        <end position="36"/>
    </location>
</feature>
<dbReference type="InterPro" id="IPR020013">
    <property type="entry name" value="Flagellar_FlgE/F/G"/>
</dbReference>
<dbReference type="EMBL" id="JYHA01000029">
    <property type="protein sequence ID" value="KKB96719.1"/>
    <property type="molecule type" value="Genomic_DNA"/>
</dbReference>
<dbReference type="InterPro" id="IPR012834">
    <property type="entry name" value="FlgG_G_neg"/>
</dbReference>
<dbReference type="InterPro" id="IPR053967">
    <property type="entry name" value="LlgE_F_G-like_D1"/>
</dbReference>
<organism evidence="11 12">
    <name type="scientific">Candidatus Arcanibacter lacustris</name>
    <dbReference type="NCBI Taxonomy" id="1607817"/>
    <lineage>
        <taxon>Bacteria</taxon>
        <taxon>Pseudomonadati</taxon>
        <taxon>Pseudomonadota</taxon>
        <taxon>Alphaproteobacteria</taxon>
        <taxon>Rickettsiales</taxon>
        <taxon>Candidatus Arcanibacter</taxon>
    </lineage>
</organism>
<evidence type="ECO:0000256" key="3">
    <source>
        <dbReference type="ARBA" id="ARBA00017948"/>
    </source>
</evidence>
<evidence type="ECO:0000256" key="6">
    <source>
        <dbReference type="NCBIfam" id="TIGR02488"/>
    </source>
</evidence>
<keyword evidence="11" id="KW-0966">Cell projection</keyword>
<dbReference type="PATRIC" id="fig|1607817.3.peg.214"/>